<gene>
    <name evidence="10" type="primary">C50F7.4</name>
    <name evidence="10" type="ORF">Tcan_15021</name>
</gene>
<dbReference type="OMA" id="CLQVEIN"/>
<dbReference type="UniPathway" id="UPA00223">
    <property type="reaction ID" value="UER00999"/>
</dbReference>
<feature type="binding site" evidence="7">
    <location>
        <begin position="92"/>
        <end position="94"/>
    </location>
    <ligand>
        <name>ATP</name>
        <dbReference type="ChEBI" id="CHEBI:30616"/>
    </ligand>
</feature>
<evidence type="ECO:0000259" key="9">
    <source>
        <dbReference type="Pfam" id="PF08442"/>
    </source>
</evidence>
<evidence type="ECO:0000259" key="8">
    <source>
        <dbReference type="Pfam" id="PF00549"/>
    </source>
</evidence>
<comment type="similarity">
    <text evidence="7">Belongs to the succinate/malate CoA ligase beta subunit family.</text>
</comment>
<dbReference type="FunFam" id="3.30.470.20:FF:000002">
    <property type="entry name" value="Succinate--CoA ligase [ADP-forming] subunit beta"/>
    <property type="match status" value="1"/>
</dbReference>
<evidence type="ECO:0000256" key="1">
    <source>
        <dbReference type="ARBA" id="ARBA00005064"/>
    </source>
</evidence>
<dbReference type="PANTHER" id="PTHR11815:SF10">
    <property type="entry name" value="SUCCINATE--COA LIGASE [GDP-FORMING] SUBUNIT BETA, MITOCHONDRIAL"/>
    <property type="match status" value="1"/>
</dbReference>
<evidence type="ECO:0000256" key="2">
    <source>
        <dbReference type="ARBA" id="ARBA00022532"/>
    </source>
</evidence>
<dbReference type="EC" id="6.2.1.5" evidence="7"/>
<reference evidence="10 11" key="1">
    <citation type="submission" date="2014-11" db="EMBL/GenBank/DDBJ databases">
        <title>Genetic blueprint of the zoonotic pathogen Toxocara canis.</title>
        <authorList>
            <person name="Zhu X.-Q."/>
            <person name="Korhonen P.K."/>
            <person name="Cai H."/>
            <person name="Young N.D."/>
            <person name="Nejsum P."/>
            <person name="von Samson-Himmelstjerna G."/>
            <person name="Boag P.R."/>
            <person name="Tan P."/>
            <person name="Li Q."/>
            <person name="Min J."/>
            <person name="Yang Y."/>
            <person name="Wang X."/>
            <person name="Fang X."/>
            <person name="Hall R.S."/>
            <person name="Hofmann A."/>
            <person name="Sternberg P.W."/>
            <person name="Jex A.R."/>
            <person name="Gasser R.B."/>
        </authorList>
    </citation>
    <scope>NUCLEOTIDE SEQUENCE [LARGE SCALE GENOMIC DNA]</scope>
    <source>
        <strain evidence="10">PN_DK_2014</strain>
    </source>
</reference>
<name>A0A0B2UT36_TOXCA</name>
<comment type="subcellular location">
    <subcellularLocation>
        <location evidence="7">Mitochondrion</location>
    </subcellularLocation>
</comment>
<evidence type="ECO:0000256" key="4">
    <source>
        <dbReference type="ARBA" id="ARBA00022723"/>
    </source>
</evidence>
<dbReference type="InterPro" id="IPR005809">
    <property type="entry name" value="Succ_CoA_ligase-like_bsu"/>
</dbReference>
<keyword evidence="4 7" id="KW-0479">Metal-binding</keyword>
<dbReference type="GO" id="GO:0004775">
    <property type="term" value="F:succinate-CoA ligase (ADP-forming) activity"/>
    <property type="evidence" value="ECO:0007669"/>
    <property type="project" value="UniProtKB-UniRule"/>
</dbReference>
<dbReference type="STRING" id="6265.A0A0B2UT36"/>
<dbReference type="InterPro" id="IPR005811">
    <property type="entry name" value="SUCC_ACL_C"/>
</dbReference>
<dbReference type="EMBL" id="JPKZ01003647">
    <property type="protein sequence ID" value="KHN72075.1"/>
    <property type="molecule type" value="Genomic_DNA"/>
</dbReference>
<dbReference type="InterPro" id="IPR013650">
    <property type="entry name" value="ATP-grasp_succ-CoA_synth-type"/>
</dbReference>
<dbReference type="Pfam" id="PF08442">
    <property type="entry name" value="ATP-grasp_2"/>
    <property type="match status" value="1"/>
</dbReference>
<dbReference type="NCBIfam" id="TIGR01016">
    <property type="entry name" value="sucCoAbeta"/>
    <property type="match status" value="1"/>
</dbReference>
<dbReference type="GO" id="GO:0000287">
    <property type="term" value="F:magnesium ion binding"/>
    <property type="evidence" value="ECO:0007669"/>
    <property type="project" value="UniProtKB-UniRule"/>
</dbReference>
<comment type="subunit">
    <text evidence="7">Heterodimer of an alpha and a beta subunit.</text>
</comment>
<feature type="binding site" evidence="7">
    <location>
        <position position="261"/>
    </location>
    <ligand>
        <name>Mg(2+)</name>
        <dbReference type="ChEBI" id="CHEBI:18420"/>
    </ligand>
</feature>
<evidence type="ECO:0000313" key="11">
    <source>
        <dbReference type="Proteomes" id="UP000031036"/>
    </source>
</evidence>
<evidence type="ECO:0000313" key="10">
    <source>
        <dbReference type="EMBL" id="KHN72075.1"/>
    </source>
</evidence>
<feature type="domain" description="ATP-citrate synthase/succinyl-CoA ligase C-terminal" evidence="8">
    <location>
        <begin position="312"/>
        <end position="432"/>
    </location>
</feature>
<dbReference type="InterPro" id="IPR016102">
    <property type="entry name" value="Succinyl-CoA_synth-like"/>
</dbReference>
<feature type="binding site" evidence="7">
    <location>
        <position position="247"/>
    </location>
    <ligand>
        <name>Mg(2+)</name>
        <dbReference type="ChEBI" id="CHEBI:18420"/>
    </ligand>
</feature>
<evidence type="ECO:0000256" key="3">
    <source>
        <dbReference type="ARBA" id="ARBA00022598"/>
    </source>
</evidence>
<keyword evidence="2 7" id="KW-0816">Tricarboxylic acid cycle</keyword>
<proteinExistence type="inferred from homology"/>
<evidence type="ECO:0000256" key="7">
    <source>
        <dbReference type="HAMAP-Rule" id="MF_03219"/>
    </source>
</evidence>
<keyword evidence="3 7" id="KW-0436">Ligase</keyword>
<comment type="catalytic activity">
    <reaction evidence="7">
        <text>succinate + ATP + CoA = succinyl-CoA + ADP + phosphate</text>
        <dbReference type="Rhea" id="RHEA:17661"/>
        <dbReference type="ChEBI" id="CHEBI:30031"/>
        <dbReference type="ChEBI" id="CHEBI:30616"/>
        <dbReference type="ChEBI" id="CHEBI:43474"/>
        <dbReference type="ChEBI" id="CHEBI:57287"/>
        <dbReference type="ChEBI" id="CHEBI:57292"/>
        <dbReference type="ChEBI" id="CHEBI:456216"/>
        <dbReference type="EC" id="6.2.1.5"/>
    </reaction>
</comment>
<dbReference type="PIRSF" id="PIRSF001554">
    <property type="entry name" value="SucCS_beta"/>
    <property type="match status" value="1"/>
</dbReference>
<protein>
    <recommendedName>
        <fullName evidence="7">Succinate--CoA ligase [ADP-forming] subunit beta, mitochondrial</fullName>
        <ecNumber evidence="7">6.2.1.5</ecNumber>
    </recommendedName>
    <alternativeName>
        <fullName evidence="7">Succinyl-CoA synthetase beta chain</fullName>
        <shortName evidence="7">SCS-beta</shortName>
    </alternativeName>
</protein>
<dbReference type="GO" id="GO:0005524">
    <property type="term" value="F:ATP binding"/>
    <property type="evidence" value="ECO:0007669"/>
    <property type="project" value="UniProtKB-UniRule"/>
</dbReference>
<keyword evidence="6 7" id="KW-0460">Magnesium</keyword>
<evidence type="ECO:0000256" key="6">
    <source>
        <dbReference type="ARBA" id="ARBA00022842"/>
    </source>
</evidence>
<dbReference type="SUPFAM" id="SSF52210">
    <property type="entry name" value="Succinyl-CoA synthetase domains"/>
    <property type="match status" value="1"/>
</dbReference>
<dbReference type="GO" id="GO:0004776">
    <property type="term" value="F:succinate-CoA ligase (GDP-forming) activity"/>
    <property type="evidence" value="ECO:0007669"/>
    <property type="project" value="TreeGrafter"/>
</dbReference>
<dbReference type="FunFam" id="3.40.50.261:FF:000001">
    <property type="entry name" value="Succinate--CoA ligase [ADP-forming] subunit beta"/>
    <property type="match status" value="1"/>
</dbReference>
<dbReference type="InterPro" id="IPR013815">
    <property type="entry name" value="ATP_grasp_subdomain_1"/>
</dbReference>
<comment type="cofactor">
    <cofactor evidence="7">
        <name>Mg(2+)</name>
        <dbReference type="ChEBI" id="CHEBI:18420"/>
    </cofactor>
    <text evidence="7">Binds 1 Mg(2+) ion per subunit.</text>
</comment>
<feature type="binding site" evidence="7">
    <location>
        <position position="314"/>
    </location>
    <ligand>
        <name>substrate</name>
        <note>ligand shared with subunit alpha</note>
    </ligand>
</feature>
<dbReference type="AlphaFoldDB" id="A0A0B2UT36"/>
<dbReference type="NCBIfam" id="NF001913">
    <property type="entry name" value="PRK00696.1"/>
    <property type="match status" value="1"/>
</dbReference>
<feature type="binding site" evidence="7">
    <location>
        <position position="85"/>
    </location>
    <ligand>
        <name>ATP</name>
        <dbReference type="ChEBI" id="CHEBI:30616"/>
    </ligand>
</feature>
<dbReference type="Gene3D" id="3.30.1490.20">
    <property type="entry name" value="ATP-grasp fold, A domain"/>
    <property type="match status" value="1"/>
</dbReference>
<organism evidence="10 11">
    <name type="scientific">Toxocara canis</name>
    <name type="common">Canine roundworm</name>
    <dbReference type="NCBI Taxonomy" id="6265"/>
    <lineage>
        <taxon>Eukaryota</taxon>
        <taxon>Metazoa</taxon>
        <taxon>Ecdysozoa</taxon>
        <taxon>Nematoda</taxon>
        <taxon>Chromadorea</taxon>
        <taxon>Rhabditida</taxon>
        <taxon>Spirurina</taxon>
        <taxon>Ascaridomorpha</taxon>
        <taxon>Ascaridoidea</taxon>
        <taxon>Toxocaridae</taxon>
        <taxon>Toxocara</taxon>
    </lineage>
</organism>
<comment type="function">
    <text evidence="7">Succinyl-CoA synthetase functions in the citric acid cycle (TCA), coupling the hydrolysis of succinyl-CoA to the synthesis of ATP and thus represents the only step of substrate-level phosphorylation in the TCA. The beta subunit provides nucleotide specificity of the enzyme and binds the substrate succinate, while the binding sites for coenzyme A and phosphate are found in the alpha subunit.</text>
</comment>
<feature type="binding site" evidence="7">
    <location>
        <position position="155"/>
    </location>
    <ligand>
        <name>ATP</name>
        <dbReference type="ChEBI" id="CHEBI:30616"/>
    </ligand>
</feature>
<keyword evidence="11" id="KW-1185">Reference proteome</keyword>
<dbReference type="Pfam" id="PF00549">
    <property type="entry name" value="Ligase_CoA"/>
    <property type="match status" value="1"/>
</dbReference>
<keyword evidence="5 7" id="KW-0547">Nucleotide-binding</keyword>
<dbReference type="HAMAP" id="MF_00558">
    <property type="entry name" value="Succ_CoA_beta"/>
    <property type="match status" value="1"/>
</dbReference>
<keyword evidence="7" id="KW-0067">ATP-binding</keyword>
<sequence length="437" mass="47720">MRIAAPFLDYPSFAPMLLSRLGQRVLQNAPYRQMQSVRMLNLQEYQSKKLLEDHGCCIQRFIVASSRVEAEQQLQQFDRRRYIVKAQVMAGGRGKGRFIGGRKDLGGVEIAEGKEMALGLVEEMAGKTLVTKQTGKEGLVVKKVLVCEAVSIKRETYIAILMDREASCPVVVHSPAGGMDIETVAAKKPELVFKEPIDIEKGMTKQQAEKIAKNLDFIGVSAERAAREILCLYNLFIAVDATQVEINPLAESEGMQAYCIDAKLNFDDNAYFRQKAIFAMDEQSQSEAGHREATARKYGLNYIALDGDIACMVNGAGLAMATMDIIKLYGSTPANFLDVGGTVTEEAVVAAFKIISSDPKVKAILVNIFGGIVNCLVIAKGLMSAFRKVDLKVPMIVRLEGTKAVEALEALKASGLPLITAIDLDEAAKKAVTCVKR</sequence>
<dbReference type="GO" id="GO:0042709">
    <property type="term" value="C:succinate-CoA ligase complex"/>
    <property type="evidence" value="ECO:0007669"/>
    <property type="project" value="TreeGrafter"/>
</dbReference>
<feature type="domain" description="ATP-grasp fold succinyl-CoA synthetase-type" evidence="9">
    <location>
        <begin position="41"/>
        <end position="250"/>
    </location>
</feature>
<dbReference type="Gene3D" id="3.30.470.20">
    <property type="entry name" value="ATP-grasp fold, B domain"/>
    <property type="match status" value="1"/>
</dbReference>
<comment type="pathway">
    <text evidence="1 7">Carbohydrate metabolism; tricarboxylic acid cycle; succinate from succinyl-CoA (ligase route): step 1/1.</text>
</comment>
<dbReference type="GO" id="GO:0005739">
    <property type="term" value="C:mitochondrion"/>
    <property type="evidence" value="ECO:0007669"/>
    <property type="project" value="UniProtKB-SubCell"/>
</dbReference>
<dbReference type="GO" id="GO:0006099">
    <property type="term" value="P:tricarboxylic acid cycle"/>
    <property type="evidence" value="ECO:0007669"/>
    <property type="project" value="UniProtKB-UniRule"/>
</dbReference>
<accession>A0A0B2UT36</accession>
<comment type="caution">
    <text evidence="10">The sequence shown here is derived from an EMBL/GenBank/DDBJ whole genome shotgun (WGS) entry which is preliminary data.</text>
</comment>
<evidence type="ECO:0000256" key="5">
    <source>
        <dbReference type="ARBA" id="ARBA00022741"/>
    </source>
</evidence>
<dbReference type="OrthoDB" id="1552at2759"/>
<dbReference type="GO" id="GO:0006104">
    <property type="term" value="P:succinyl-CoA metabolic process"/>
    <property type="evidence" value="ECO:0007669"/>
    <property type="project" value="TreeGrafter"/>
</dbReference>
<feature type="binding site" evidence="7">
    <location>
        <begin position="371"/>
        <end position="373"/>
    </location>
    <ligand>
        <name>substrate</name>
        <note>ligand shared with subunit alpha</note>
    </ligand>
</feature>
<dbReference type="Proteomes" id="UP000031036">
    <property type="component" value="Unassembled WGS sequence"/>
</dbReference>
<dbReference type="Gene3D" id="3.40.50.261">
    <property type="entry name" value="Succinyl-CoA synthetase domains"/>
    <property type="match status" value="1"/>
</dbReference>
<dbReference type="SUPFAM" id="SSF56059">
    <property type="entry name" value="Glutathione synthetase ATP-binding domain-like"/>
    <property type="match status" value="1"/>
</dbReference>
<dbReference type="PANTHER" id="PTHR11815">
    <property type="entry name" value="SUCCINYL-COA SYNTHETASE BETA CHAIN"/>
    <property type="match status" value="1"/>
</dbReference>
<keyword evidence="7" id="KW-0496">Mitochondrion</keyword>